<feature type="binding site" evidence="9">
    <location>
        <position position="435"/>
    </location>
    <ligand>
        <name>Zn(2+)</name>
        <dbReference type="ChEBI" id="CHEBI:29105"/>
        <label>1</label>
    </ligand>
</feature>
<dbReference type="InterPro" id="IPR059153">
    <property type="entry name" value="NSD_PHD-1st"/>
</dbReference>
<feature type="compositionally biased region" description="Pro residues" evidence="12">
    <location>
        <begin position="310"/>
        <end position="325"/>
    </location>
</feature>
<dbReference type="Gene3D" id="6.10.140.1740">
    <property type="match status" value="1"/>
</dbReference>
<proteinExistence type="inferred from homology"/>
<comment type="subcellular location">
    <subcellularLocation>
        <location evidence="1 11">Nucleus</location>
    </subcellularLocation>
</comment>
<feature type="compositionally biased region" description="Basic residues" evidence="12">
    <location>
        <begin position="358"/>
        <end position="371"/>
    </location>
</feature>
<comment type="domain">
    <text evidence="11">The PHD-type zinc finger mediates the binding to H3K4me3.</text>
</comment>
<feature type="compositionally biased region" description="Acidic residues" evidence="12">
    <location>
        <begin position="384"/>
        <end position="396"/>
    </location>
</feature>
<dbReference type="InterPro" id="IPR024610">
    <property type="entry name" value="ING_N_histone-binding"/>
</dbReference>
<feature type="compositionally biased region" description="Basic residues" evidence="12">
    <location>
        <begin position="1"/>
        <end position="10"/>
    </location>
</feature>
<dbReference type="SMART" id="SM01408">
    <property type="entry name" value="ING"/>
    <property type="match status" value="1"/>
</dbReference>
<evidence type="ECO:0000256" key="5">
    <source>
        <dbReference type="ARBA" id="ARBA00022833"/>
    </source>
</evidence>
<feature type="binding site" evidence="9">
    <location>
        <position position="475"/>
    </location>
    <ligand>
        <name>Zn(2+)</name>
        <dbReference type="ChEBI" id="CHEBI:29105"/>
        <label>2</label>
    </ligand>
</feature>
<evidence type="ECO:0000256" key="10">
    <source>
        <dbReference type="PROSITE-ProRule" id="PRU00146"/>
    </source>
</evidence>
<dbReference type="InterPro" id="IPR011011">
    <property type="entry name" value="Znf_FYVE_PHD"/>
</dbReference>
<keyword evidence="5 9" id="KW-0862">Zinc</keyword>
<dbReference type="Proteomes" id="UP000292957">
    <property type="component" value="Unassembled WGS sequence"/>
</dbReference>
<evidence type="ECO:0000256" key="7">
    <source>
        <dbReference type="ARBA" id="ARBA00023242"/>
    </source>
</evidence>
<dbReference type="SMART" id="SM00249">
    <property type="entry name" value="PHD"/>
    <property type="match status" value="1"/>
</dbReference>
<sequence>MSTRRHKRRRIDTDSDPVASEQSSASPLRKHPTQQQIQNGPESGPSEEAPTDELDTEAFAKERDIWDAFREEHYELLEQLPISIHRDFTLIQELDQQAQELTSNLTPTILKYIALRRTLAAASDKPNEPAPTEHTHESNGALDADGSVVGPQSPKPNGTTVNGKADSTPPAPTSAATFNKGRTPSISSRPPSIVAEPSQSTRELLTSMAQSVEEISRASVEKQYLAQHVCDLVDRYIRDLDRSIKEQEASISLGLRPGTHPASIILPELVVPQFKRTRAAASPPPLELDAIEDPLRIEIAVEPHTEPHEPQAPAPAVEEPPPSFPLPQETETEDIEIIDVTAEPADGPVAEPAERAPSRVRRGRKRRKSAKPKSEKTAEPEQVTPEEENAAPEGESETAARPQPPLMLKIPAQSQAAAPILPEGEPPDPDEPRYCFCNQVSYGDMIACDNPTCAREWFHMGCVGLVRPPKGKWYCRECAEIVKKPKGKKRAR</sequence>
<dbReference type="CDD" id="cd15505">
    <property type="entry name" value="PHD_ING"/>
    <property type="match status" value="1"/>
</dbReference>
<comment type="function">
    <text evidence="11">Component of an histone acetyltransferase complex.</text>
</comment>
<dbReference type="Pfam" id="PF23011">
    <property type="entry name" value="PHD-1st_NSD"/>
    <property type="match status" value="1"/>
</dbReference>
<feature type="site" description="Histone H3K4me3 binding" evidence="8">
    <location>
        <position position="457"/>
    </location>
</feature>
<feature type="binding site" evidence="9">
    <location>
        <position position="448"/>
    </location>
    <ligand>
        <name>Zn(2+)</name>
        <dbReference type="ChEBI" id="CHEBI:29105"/>
        <label>2</label>
    </ligand>
</feature>
<dbReference type="PANTHER" id="PTHR10333:SF42">
    <property type="entry name" value="INHIBITOR OF GROWTH PROTEIN 5"/>
    <property type="match status" value="1"/>
</dbReference>
<feature type="region of interest" description="Disordered" evidence="12">
    <location>
        <begin position="123"/>
        <end position="200"/>
    </location>
</feature>
<comment type="similarity">
    <text evidence="2 11">Belongs to the ING family.</text>
</comment>
<keyword evidence="7 11" id="KW-0539">Nucleus</keyword>
<dbReference type="InterPro" id="IPR028651">
    <property type="entry name" value="ING_fam"/>
</dbReference>
<evidence type="ECO:0000256" key="3">
    <source>
        <dbReference type="ARBA" id="ARBA00022723"/>
    </source>
</evidence>
<reference evidence="14" key="1">
    <citation type="submission" date="2019-01" db="EMBL/GenBank/DDBJ databases">
        <title>Draft genome sequences of three monokaryotic isolates of the white-rot basidiomycete fungus Dichomitus squalens.</title>
        <authorList>
            <consortium name="DOE Joint Genome Institute"/>
            <person name="Lopez S.C."/>
            <person name="Andreopoulos B."/>
            <person name="Pangilinan J."/>
            <person name="Lipzen A."/>
            <person name="Riley R."/>
            <person name="Ahrendt S."/>
            <person name="Ng V."/>
            <person name="Barry K."/>
            <person name="Daum C."/>
            <person name="Grigoriev I.V."/>
            <person name="Hilden K.S."/>
            <person name="Makela M.R."/>
            <person name="de Vries R.P."/>
        </authorList>
    </citation>
    <scope>NUCLEOTIDE SEQUENCE [LARGE SCALE GENOMIC DNA]</scope>
    <source>
        <strain evidence="14">OM18370.1</strain>
    </source>
</reference>
<dbReference type="InterPro" id="IPR019786">
    <property type="entry name" value="Zinc_finger_PHD-type_CS"/>
</dbReference>
<dbReference type="InterPro" id="IPR001965">
    <property type="entry name" value="Znf_PHD"/>
</dbReference>
<evidence type="ECO:0000259" key="13">
    <source>
        <dbReference type="PROSITE" id="PS50016"/>
    </source>
</evidence>
<feature type="site" description="Histone H3K4me3 binding" evidence="8">
    <location>
        <position position="445"/>
    </location>
</feature>
<evidence type="ECO:0000313" key="14">
    <source>
        <dbReference type="EMBL" id="TBU28952.1"/>
    </source>
</evidence>
<feature type="binding site" evidence="9">
    <location>
        <position position="459"/>
    </location>
    <ligand>
        <name>Zn(2+)</name>
        <dbReference type="ChEBI" id="CHEBI:29105"/>
        <label>1</label>
    </ligand>
</feature>
<evidence type="ECO:0000256" key="4">
    <source>
        <dbReference type="ARBA" id="ARBA00022771"/>
    </source>
</evidence>
<evidence type="ECO:0000256" key="8">
    <source>
        <dbReference type="PIRSR" id="PIRSR628651-50"/>
    </source>
</evidence>
<feature type="domain" description="PHD-type" evidence="13">
    <location>
        <begin position="432"/>
        <end position="481"/>
    </location>
</feature>
<keyword evidence="4 10" id="KW-0863">Zinc-finger</keyword>
<gene>
    <name evidence="14" type="ORF">BD311DRAFT_757510</name>
</gene>
<feature type="binding site" evidence="9">
    <location>
        <position position="478"/>
    </location>
    <ligand>
        <name>Zn(2+)</name>
        <dbReference type="ChEBI" id="CHEBI:29105"/>
        <label>2</label>
    </ligand>
</feature>
<dbReference type="EMBL" id="ML143417">
    <property type="protein sequence ID" value="TBU28952.1"/>
    <property type="molecule type" value="Genomic_DNA"/>
</dbReference>
<dbReference type="InterPro" id="IPR019787">
    <property type="entry name" value="Znf_PHD-finger"/>
</dbReference>
<dbReference type="PROSITE" id="PS50016">
    <property type="entry name" value="ZF_PHD_2"/>
    <property type="match status" value="1"/>
</dbReference>
<feature type="region of interest" description="Disordered" evidence="12">
    <location>
        <begin position="341"/>
        <end position="429"/>
    </location>
</feature>
<dbReference type="OrthoDB" id="5411773at2759"/>
<dbReference type="InterPro" id="IPR013083">
    <property type="entry name" value="Znf_RING/FYVE/PHD"/>
</dbReference>
<dbReference type="Gene3D" id="3.30.40.10">
    <property type="entry name" value="Zinc/RING finger domain, C3HC4 (zinc finger)"/>
    <property type="match status" value="1"/>
</dbReference>
<protein>
    <recommendedName>
        <fullName evidence="11">Chromatin modification-related protein</fullName>
    </recommendedName>
</protein>
<name>A0A4Q9MR35_9APHY</name>
<evidence type="ECO:0000256" key="6">
    <source>
        <dbReference type="ARBA" id="ARBA00022853"/>
    </source>
</evidence>
<evidence type="ECO:0000256" key="9">
    <source>
        <dbReference type="PIRSR" id="PIRSR628651-51"/>
    </source>
</evidence>
<feature type="compositionally biased region" description="Basic and acidic residues" evidence="12">
    <location>
        <begin position="125"/>
        <end position="137"/>
    </location>
</feature>
<dbReference type="SUPFAM" id="SSF57903">
    <property type="entry name" value="FYVE/PHD zinc finger"/>
    <property type="match status" value="1"/>
</dbReference>
<feature type="compositionally biased region" description="Low complexity" evidence="12">
    <location>
        <begin position="184"/>
        <end position="193"/>
    </location>
</feature>
<evidence type="ECO:0000256" key="12">
    <source>
        <dbReference type="SAM" id="MobiDB-lite"/>
    </source>
</evidence>
<dbReference type="GO" id="GO:0000785">
    <property type="term" value="C:chromatin"/>
    <property type="evidence" value="ECO:0007669"/>
    <property type="project" value="UniProtKB-ARBA"/>
</dbReference>
<organism evidence="14">
    <name type="scientific">Dichomitus squalens</name>
    <dbReference type="NCBI Taxonomy" id="114155"/>
    <lineage>
        <taxon>Eukaryota</taxon>
        <taxon>Fungi</taxon>
        <taxon>Dikarya</taxon>
        <taxon>Basidiomycota</taxon>
        <taxon>Agaricomycotina</taxon>
        <taxon>Agaricomycetes</taxon>
        <taxon>Polyporales</taxon>
        <taxon>Polyporaceae</taxon>
        <taxon>Dichomitus</taxon>
    </lineage>
</organism>
<feature type="site" description="Histone H3K4me3 binding" evidence="8">
    <location>
        <position position="449"/>
    </location>
</feature>
<keyword evidence="3 9" id="KW-0479">Metal-binding</keyword>
<comment type="subunit">
    <text evidence="11">Component of an histone acetyltransferase complex. Interacts with H3K4me3 and to a lesser extent with H3K4me2.</text>
</comment>
<feature type="binding site" evidence="9">
    <location>
        <position position="453"/>
    </location>
    <ligand>
        <name>Zn(2+)</name>
        <dbReference type="ChEBI" id="CHEBI:29105"/>
        <label>2</label>
    </ligand>
</feature>
<dbReference type="GO" id="GO:0006355">
    <property type="term" value="P:regulation of DNA-templated transcription"/>
    <property type="evidence" value="ECO:0007669"/>
    <property type="project" value="TreeGrafter"/>
</dbReference>
<feature type="site" description="Histone H3K4me3 binding" evidence="8">
    <location>
        <position position="434"/>
    </location>
</feature>
<feature type="region of interest" description="Disordered" evidence="12">
    <location>
        <begin position="1"/>
        <end position="56"/>
    </location>
</feature>
<evidence type="ECO:0000256" key="2">
    <source>
        <dbReference type="ARBA" id="ARBA00010210"/>
    </source>
</evidence>
<dbReference type="GO" id="GO:0006325">
    <property type="term" value="P:chromatin organization"/>
    <property type="evidence" value="ECO:0007669"/>
    <property type="project" value="UniProtKB-KW"/>
</dbReference>
<keyword evidence="6 11" id="KW-0156">Chromatin regulator</keyword>
<dbReference type="AlphaFoldDB" id="A0A4Q9MR35"/>
<evidence type="ECO:0000256" key="1">
    <source>
        <dbReference type="ARBA" id="ARBA00004123"/>
    </source>
</evidence>
<feature type="region of interest" description="Disordered" evidence="12">
    <location>
        <begin position="305"/>
        <end position="328"/>
    </location>
</feature>
<dbReference type="GO" id="GO:0008270">
    <property type="term" value="F:zinc ion binding"/>
    <property type="evidence" value="ECO:0007669"/>
    <property type="project" value="UniProtKB-KW"/>
</dbReference>
<dbReference type="PANTHER" id="PTHR10333">
    <property type="entry name" value="INHIBITOR OF GROWTH PROTEIN"/>
    <property type="match status" value="1"/>
</dbReference>
<dbReference type="PROSITE" id="PS01359">
    <property type="entry name" value="ZF_PHD_1"/>
    <property type="match status" value="1"/>
</dbReference>
<accession>A0A4Q9MR35</accession>
<feature type="binding site" evidence="9">
    <location>
        <position position="437"/>
    </location>
    <ligand>
        <name>Zn(2+)</name>
        <dbReference type="ChEBI" id="CHEBI:29105"/>
        <label>1</label>
    </ligand>
</feature>
<feature type="binding site" evidence="9">
    <location>
        <position position="462"/>
    </location>
    <ligand>
        <name>Zn(2+)</name>
        <dbReference type="ChEBI" id="CHEBI:29105"/>
        <label>1</label>
    </ligand>
</feature>
<dbReference type="Pfam" id="PF12998">
    <property type="entry name" value="ING"/>
    <property type="match status" value="2"/>
</dbReference>
<dbReference type="GO" id="GO:0005634">
    <property type="term" value="C:nucleus"/>
    <property type="evidence" value="ECO:0007669"/>
    <property type="project" value="UniProtKB-SubCell"/>
</dbReference>
<evidence type="ECO:0000256" key="11">
    <source>
        <dbReference type="RuleBase" id="RU361213"/>
    </source>
</evidence>